<keyword evidence="4 6" id="KW-0472">Membrane</keyword>
<feature type="region of interest" description="Disordered" evidence="5">
    <location>
        <begin position="131"/>
        <end position="184"/>
    </location>
</feature>
<dbReference type="Pfam" id="PF00955">
    <property type="entry name" value="HCO3_cotransp"/>
    <property type="match status" value="1"/>
</dbReference>
<keyword evidence="2 6" id="KW-0812">Transmembrane</keyword>
<dbReference type="InterPro" id="IPR011531">
    <property type="entry name" value="HCO3_transpt-like_TM_dom"/>
</dbReference>
<keyword evidence="3 6" id="KW-1133">Transmembrane helix</keyword>
<feature type="compositionally biased region" description="Polar residues" evidence="5">
    <location>
        <begin position="147"/>
        <end position="157"/>
    </location>
</feature>
<evidence type="ECO:0000256" key="6">
    <source>
        <dbReference type="SAM" id="Phobius"/>
    </source>
</evidence>
<keyword evidence="9" id="KW-1185">Reference proteome</keyword>
<accession>A0AAD9ZEE2</accession>
<dbReference type="AlphaFoldDB" id="A0AAD9ZEE2"/>
<evidence type="ECO:0000256" key="5">
    <source>
        <dbReference type="SAM" id="MobiDB-lite"/>
    </source>
</evidence>
<comment type="subcellular location">
    <subcellularLocation>
        <location evidence="1">Membrane</location>
        <topology evidence="1">Multi-pass membrane protein</topology>
    </subcellularLocation>
</comment>
<dbReference type="PANTHER" id="PTHR11453:SF82">
    <property type="entry name" value="BORON TRANSPORTER 1"/>
    <property type="match status" value="1"/>
</dbReference>
<sequence length="197" mass="22019">MTGPLLVVLNLIPRALFGRVFLVVGWGGLEGNGIMAKILHLIREPRFVQPDELLLQIPKKKILFYLFWQVFGITATVGVSQTIAGIGFPVLNIALIPLRWKILPMVFTAKELRIMDAPTADNEVVLASLGGKSRMPEAKNDEDVETKSSGTNQSSNEMIDRKEEDKWSAAERGVPREGQEKSELHRKFASLEFKYAD</sequence>
<feature type="transmembrane region" description="Helical" evidence="6">
    <location>
        <begin position="20"/>
        <end position="42"/>
    </location>
</feature>
<dbReference type="GO" id="GO:0005886">
    <property type="term" value="C:plasma membrane"/>
    <property type="evidence" value="ECO:0007669"/>
    <property type="project" value="TreeGrafter"/>
</dbReference>
<dbReference type="GO" id="GO:0046713">
    <property type="term" value="P:borate transport"/>
    <property type="evidence" value="ECO:0007669"/>
    <property type="project" value="TreeGrafter"/>
</dbReference>
<dbReference type="EMBL" id="JASNWA010000004">
    <property type="protein sequence ID" value="KAK3176732.1"/>
    <property type="molecule type" value="Genomic_DNA"/>
</dbReference>
<feature type="domain" description="Bicarbonate transporter-like transmembrane" evidence="7">
    <location>
        <begin position="7"/>
        <end position="118"/>
    </location>
</feature>
<dbReference type="PANTHER" id="PTHR11453">
    <property type="entry name" value="ANION EXCHANGE PROTEIN"/>
    <property type="match status" value="1"/>
</dbReference>
<evidence type="ECO:0000313" key="8">
    <source>
        <dbReference type="EMBL" id="KAK3176732.1"/>
    </source>
</evidence>
<proteinExistence type="predicted"/>
<dbReference type="GO" id="GO:0050801">
    <property type="term" value="P:monoatomic ion homeostasis"/>
    <property type="evidence" value="ECO:0007669"/>
    <property type="project" value="TreeGrafter"/>
</dbReference>
<evidence type="ECO:0000256" key="4">
    <source>
        <dbReference type="ARBA" id="ARBA00023136"/>
    </source>
</evidence>
<feature type="compositionally biased region" description="Basic and acidic residues" evidence="5">
    <location>
        <begin position="158"/>
        <end position="184"/>
    </location>
</feature>
<dbReference type="Proteomes" id="UP001276659">
    <property type="component" value="Unassembled WGS sequence"/>
</dbReference>
<comment type="caution">
    <text evidence="8">The sequence shown here is derived from an EMBL/GenBank/DDBJ whole genome shotgun (WGS) entry which is preliminary data.</text>
</comment>
<dbReference type="GO" id="GO:0006820">
    <property type="term" value="P:monoatomic anion transport"/>
    <property type="evidence" value="ECO:0007669"/>
    <property type="project" value="InterPro"/>
</dbReference>
<feature type="transmembrane region" description="Helical" evidence="6">
    <location>
        <begin position="62"/>
        <end position="80"/>
    </location>
</feature>
<name>A0AAD9ZEE2_9LECA</name>
<dbReference type="InterPro" id="IPR003020">
    <property type="entry name" value="HCO3_transpt_euk"/>
</dbReference>
<evidence type="ECO:0000256" key="1">
    <source>
        <dbReference type="ARBA" id="ARBA00004141"/>
    </source>
</evidence>
<evidence type="ECO:0000313" key="9">
    <source>
        <dbReference type="Proteomes" id="UP001276659"/>
    </source>
</evidence>
<organism evidence="8 9">
    <name type="scientific">Lepraria neglecta</name>
    <dbReference type="NCBI Taxonomy" id="209136"/>
    <lineage>
        <taxon>Eukaryota</taxon>
        <taxon>Fungi</taxon>
        <taxon>Dikarya</taxon>
        <taxon>Ascomycota</taxon>
        <taxon>Pezizomycotina</taxon>
        <taxon>Lecanoromycetes</taxon>
        <taxon>OSLEUM clade</taxon>
        <taxon>Lecanoromycetidae</taxon>
        <taxon>Lecanorales</taxon>
        <taxon>Lecanorineae</taxon>
        <taxon>Stereocaulaceae</taxon>
        <taxon>Lepraria</taxon>
    </lineage>
</organism>
<evidence type="ECO:0000259" key="7">
    <source>
        <dbReference type="Pfam" id="PF00955"/>
    </source>
</evidence>
<evidence type="ECO:0000256" key="3">
    <source>
        <dbReference type="ARBA" id="ARBA00022989"/>
    </source>
</evidence>
<evidence type="ECO:0000256" key="2">
    <source>
        <dbReference type="ARBA" id="ARBA00022692"/>
    </source>
</evidence>
<reference evidence="8" key="1">
    <citation type="submission" date="2022-11" db="EMBL/GenBank/DDBJ databases">
        <title>Chromosomal genome sequence assembly and mating type (MAT) locus characterization of the leprose asexual lichenized fungus Lepraria neglecta (Nyl.) Erichsen.</title>
        <authorList>
            <person name="Allen J.L."/>
            <person name="Pfeffer B."/>
        </authorList>
    </citation>
    <scope>NUCLEOTIDE SEQUENCE</scope>
    <source>
        <strain evidence="8">Allen 5258</strain>
    </source>
</reference>
<dbReference type="GO" id="GO:0005452">
    <property type="term" value="F:solute:inorganic anion antiporter activity"/>
    <property type="evidence" value="ECO:0007669"/>
    <property type="project" value="InterPro"/>
</dbReference>
<protein>
    <recommendedName>
        <fullName evidence="7">Bicarbonate transporter-like transmembrane domain-containing protein</fullName>
    </recommendedName>
</protein>
<gene>
    <name evidence="8" type="ORF">OEA41_008057</name>
</gene>